<evidence type="ECO:0008006" key="3">
    <source>
        <dbReference type="Google" id="ProtNLM"/>
    </source>
</evidence>
<dbReference type="AlphaFoldDB" id="A0A4Q1D3G1"/>
<proteinExistence type="predicted"/>
<dbReference type="RefSeq" id="WP_129003691.1">
    <property type="nucleotide sequence ID" value="NZ_SDHZ01000002.1"/>
</dbReference>
<name>A0A4Q1D3G1_9BACT</name>
<evidence type="ECO:0000313" key="1">
    <source>
        <dbReference type="EMBL" id="RXK82905.1"/>
    </source>
</evidence>
<protein>
    <recommendedName>
        <fullName evidence="3">BZIP transcription factor</fullName>
    </recommendedName>
</protein>
<gene>
    <name evidence="1" type="ORF">ESB13_12310</name>
</gene>
<sequence>MKEVIGLVIFFFFFNSSFSQTGETLQSVTDRGSTTDNIIIANEFTSNGQYAGFNFKDRNISGRLWTWYSRDASARLFNSAVISDLLTIQENGNVGIGTSSPAYKLDVNGNGRIGSVHLNNIVSGQGAYVSWNDDGGGGMTYFKNQRGQGGGGFSFQESTTDNVRTDLMRISSNGNVGLGTISPAYKLDVNGDASIATNAYIHYAPADLRMKVGADGLQCFNFSGSILKSLLLNPAGGNVGIGVADPDQKLTIKGGGIGFDHNSADKKLYSPADGVLEWMTHNSAGERAFAVSHQGQKVVYLSTFGNSYLNGGNVGIGTSNPQSKLAVNGTITTLKIKVTQEGWADYVFDSSYQLAPLSHVEKFIQENKHLPEVPSAAEVKKEGLDLGDNQAILLKKIEELTLYIINQNKKIESLDKQIAELKENQRKY</sequence>
<organism evidence="1 2">
    <name type="scientific">Filimonas effusa</name>
    <dbReference type="NCBI Taxonomy" id="2508721"/>
    <lineage>
        <taxon>Bacteria</taxon>
        <taxon>Pseudomonadati</taxon>
        <taxon>Bacteroidota</taxon>
        <taxon>Chitinophagia</taxon>
        <taxon>Chitinophagales</taxon>
        <taxon>Chitinophagaceae</taxon>
        <taxon>Filimonas</taxon>
    </lineage>
</organism>
<dbReference type="EMBL" id="SDHZ01000002">
    <property type="protein sequence ID" value="RXK82905.1"/>
    <property type="molecule type" value="Genomic_DNA"/>
</dbReference>
<reference evidence="1 2" key="1">
    <citation type="submission" date="2019-01" db="EMBL/GenBank/DDBJ databases">
        <title>Filimonas sp. strain TTM-71.</title>
        <authorList>
            <person name="Chen W.-M."/>
        </authorList>
    </citation>
    <scope>NUCLEOTIDE SEQUENCE [LARGE SCALE GENOMIC DNA]</scope>
    <source>
        <strain evidence="1 2">TTM-71</strain>
    </source>
</reference>
<dbReference type="OrthoDB" id="651162at2"/>
<comment type="caution">
    <text evidence="1">The sequence shown here is derived from an EMBL/GenBank/DDBJ whole genome shotgun (WGS) entry which is preliminary data.</text>
</comment>
<accession>A0A4Q1D3G1</accession>
<keyword evidence="2" id="KW-1185">Reference proteome</keyword>
<dbReference type="Proteomes" id="UP000290545">
    <property type="component" value="Unassembled WGS sequence"/>
</dbReference>
<evidence type="ECO:0000313" key="2">
    <source>
        <dbReference type="Proteomes" id="UP000290545"/>
    </source>
</evidence>